<protein>
    <submittedName>
        <fullName evidence="1">Uncharacterized protein</fullName>
    </submittedName>
</protein>
<reference evidence="2" key="1">
    <citation type="journal article" date="2022" name="Mol. Ecol. Resour.">
        <title>The genomes of chicory, endive, great burdock and yacon provide insights into Asteraceae palaeo-polyploidization history and plant inulin production.</title>
        <authorList>
            <person name="Fan W."/>
            <person name="Wang S."/>
            <person name="Wang H."/>
            <person name="Wang A."/>
            <person name="Jiang F."/>
            <person name="Liu H."/>
            <person name="Zhao H."/>
            <person name="Xu D."/>
            <person name="Zhang Y."/>
        </authorList>
    </citation>
    <scope>NUCLEOTIDE SEQUENCE [LARGE SCALE GENOMIC DNA]</scope>
    <source>
        <strain evidence="2">cv. Punajuju</strain>
    </source>
</reference>
<organism evidence="1 2">
    <name type="scientific">Cichorium intybus</name>
    <name type="common">Chicory</name>
    <dbReference type="NCBI Taxonomy" id="13427"/>
    <lineage>
        <taxon>Eukaryota</taxon>
        <taxon>Viridiplantae</taxon>
        <taxon>Streptophyta</taxon>
        <taxon>Embryophyta</taxon>
        <taxon>Tracheophyta</taxon>
        <taxon>Spermatophyta</taxon>
        <taxon>Magnoliopsida</taxon>
        <taxon>eudicotyledons</taxon>
        <taxon>Gunneridae</taxon>
        <taxon>Pentapetalae</taxon>
        <taxon>asterids</taxon>
        <taxon>campanulids</taxon>
        <taxon>Asterales</taxon>
        <taxon>Asteraceae</taxon>
        <taxon>Cichorioideae</taxon>
        <taxon>Cichorieae</taxon>
        <taxon>Cichoriinae</taxon>
        <taxon>Cichorium</taxon>
    </lineage>
</organism>
<proteinExistence type="predicted"/>
<evidence type="ECO:0000313" key="2">
    <source>
        <dbReference type="Proteomes" id="UP001055811"/>
    </source>
</evidence>
<sequence>MMDHQKTNEHTAYPVFYDVGPTEVRDQSGAVGEAFAKHQNDESAGKWKEALKEAADLAGWELKNTADGHEAKFIEEIMV</sequence>
<name>A0ACB9AEG5_CICIN</name>
<reference evidence="1 2" key="2">
    <citation type="journal article" date="2022" name="Mol. Ecol. Resour.">
        <title>The genomes of chicory, endive, great burdock and yacon provide insights into Asteraceae paleo-polyploidization history and plant inulin production.</title>
        <authorList>
            <person name="Fan W."/>
            <person name="Wang S."/>
            <person name="Wang H."/>
            <person name="Wang A."/>
            <person name="Jiang F."/>
            <person name="Liu H."/>
            <person name="Zhao H."/>
            <person name="Xu D."/>
            <person name="Zhang Y."/>
        </authorList>
    </citation>
    <scope>NUCLEOTIDE SEQUENCE [LARGE SCALE GENOMIC DNA]</scope>
    <source>
        <strain evidence="2">cv. Punajuju</strain>
        <tissue evidence="1">Leaves</tissue>
    </source>
</reference>
<dbReference type="EMBL" id="CM042015">
    <property type="protein sequence ID" value="KAI3708614.1"/>
    <property type="molecule type" value="Genomic_DNA"/>
</dbReference>
<keyword evidence="2" id="KW-1185">Reference proteome</keyword>
<dbReference type="Proteomes" id="UP001055811">
    <property type="component" value="Linkage Group LG07"/>
</dbReference>
<gene>
    <name evidence="1" type="ORF">L2E82_37910</name>
</gene>
<comment type="caution">
    <text evidence="1">The sequence shown here is derived from an EMBL/GenBank/DDBJ whole genome shotgun (WGS) entry which is preliminary data.</text>
</comment>
<accession>A0ACB9AEG5</accession>
<evidence type="ECO:0000313" key="1">
    <source>
        <dbReference type="EMBL" id="KAI3708614.1"/>
    </source>
</evidence>